<evidence type="ECO:0000313" key="2">
    <source>
        <dbReference type="Proteomes" id="UP000789702"/>
    </source>
</evidence>
<organism evidence="1 2">
    <name type="scientific">Dentiscutata heterogama</name>
    <dbReference type="NCBI Taxonomy" id="1316150"/>
    <lineage>
        <taxon>Eukaryota</taxon>
        <taxon>Fungi</taxon>
        <taxon>Fungi incertae sedis</taxon>
        <taxon>Mucoromycota</taxon>
        <taxon>Glomeromycotina</taxon>
        <taxon>Glomeromycetes</taxon>
        <taxon>Diversisporales</taxon>
        <taxon>Gigasporaceae</taxon>
        <taxon>Dentiscutata</taxon>
    </lineage>
</organism>
<proteinExistence type="predicted"/>
<comment type="caution">
    <text evidence="1">The sequence shown here is derived from an EMBL/GenBank/DDBJ whole genome shotgun (WGS) entry which is preliminary data.</text>
</comment>
<dbReference type="Proteomes" id="UP000789702">
    <property type="component" value="Unassembled WGS sequence"/>
</dbReference>
<sequence length="66" mass="7669">KSTDPKVNIEKPLGLLQKAISERSIKFYDYKEFSDDTIEISDEEFSSVCETKWISRDEIVALKLLK</sequence>
<keyword evidence="2" id="KW-1185">Reference proteome</keyword>
<gene>
    <name evidence="1" type="ORF">DHETER_LOCUS15019</name>
</gene>
<dbReference type="EMBL" id="CAJVPU010049192">
    <property type="protein sequence ID" value="CAG8756986.1"/>
    <property type="molecule type" value="Genomic_DNA"/>
</dbReference>
<reference evidence="1" key="1">
    <citation type="submission" date="2021-06" db="EMBL/GenBank/DDBJ databases">
        <authorList>
            <person name="Kallberg Y."/>
            <person name="Tangrot J."/>
            <person name="Rosling A."/>
        </authorList>
    </citation>
    <scope>NUCLEOTIDE SEQUENCE</scope>
    <source>
        <strain evidence="1">IL203A</strain>
    </source>
</reference>
<protein>
    <submittedName>
        <fullName evidence="1">3178_t:CDS:1</fullName>
    </submittedName>
</protein>
<name>A0ACA9QKY3_9GLOM</name>
<feature type="non-terminal residue" evidence="1">
    <location>
        <position position="66"/>
    </location>
</feature>
<accession>A0ACA9QKY3</accession>
<feature type="non-terminal residue" evidence="1">
    <location>
        <position position="1"/>
    </location>
</feature>
<evidence type="ECO:0000313" key="1">
    <source>
        <dbReference type="EMBL" id="CAG8756986.1"/>
    </source>
</evidence>